<dbReference type="GO" id="GO:0016020">
    <property type="term" value="C:membrane"/>
    <property type="evidence" value="ECO:0007669"/>
    <property type="project" value="InterPro"/>
</dbReference>
<dbReference type="EMBL" id="DXFQ01000106">
    <property type="protein sequence ID" value="HIX20126.1"/>
    <property type="molecule type" value="Genomic_DNA"/>
</dbReference>
<dbReference type="InterPro" id="IPR055270">
    <property type="entry name" value="Glyco_tran_10_C"/>
</dbReference>
<reference evidence="6" key="2">
    <citation type="submission" date="2021-04" db="EMBL/GenBank/DDBJ databases">
        <authorList>
            <person name="Gilroy R."/>
        </authorList>
    </citation>
    <scope>NUCLEOTIDE SEQUENCE</scope>
    <source>
        <strain evidence="6">14975</strain>
    </source>
</reference>
<sequence>MKTVKIAYSDCPNFDFEHFYLTEAMRPFCNPVLSDDPDIVFYSCYAREHMKYQNALKVFFNGENVHPDFNECDYAISCQPIQYGNRYFRLSDFDITMDASVNDRRGLDVSDKTRFCNFIYSNDHRDQEGARLRMEFCRLLMAYKHVDCPGRVLHNLDAPELVGRLDRNRSTSKKDFIRQYKFTIAWENTYGEGYTTEKLSEPLMAGSVPIYWGSVPDYINPKSIVDVSKFANLNEVVDFVRFLDQDDAAYQEMLSTPPVLPQYNFKWMDDLSSFLKQIVDSDFAKRAKSPMNYDSVAVALRSLRKRKSFLKRLAMRWRKR</sequence>
<evidence type="ECO:0000313" key="7">
    <source>
        <dbReference type="Proteomes" id="UP000823964"/>
    </source>
</evidence>
<dbReference type="Proteomes" id="UP000823964">
    <property type="component" value="Unassembled WGS sequence"/>
</dbReference>
<dbReference type="Gene3D" id="3.40.50.11660">
    <property type="entry name" value="Glycosyl transferase family 10, C-terminal domain"/>
    <property type="match status" value="1"/>
</dbReference>
<evidence type="ECO:0000313" key="6">
    <source>
        <dbReference type="EMBL" id="HIX20126.1"/>
    </source>
</evidence>
<feature type="domain" description="Alpha-(1,3)-fucosyltransferase FucT N-terminal" evidence="5">
    <location>
        <begin position="10"/>
        <end position="93"/>
    </location>
</feature>
<dbReference type="InterPro" id="IPR041058">
    <property type="entry name" value="FucT_N"/>
</dbReference>
<dbReference type="AlphaFoldDB" id="A0A9D1VBK8"/>
<comment type="caution">
    <text evidence="6">The sequence shown here is derived from an EMBL/GenBank/DDBJ whole genome shotgun (WGS) entry which is preliminary data.</text>
</comment>
<dbReference type="GO" id="GO:0008417">
    <property type="term" value="F:fucosyltransferase activity"/>
    <property type="evidence" value="ECO:0007669"/>
    <property type="project" value="InterPro"/>
</dbReference>
<evidence type="ECO:0000259" key="4">
    <source>
        <dbReference type="Pfam" id="PF00852"/>
    </source>
</evidence>
<feature type="domain" description="Fucosyltransferase C-terminal" evidence="4">
    <location>
        <begin position="110"/>
        <end position="252"/>
    </location>
</feature>
<dbReference type="PANTHER" id="PTHR11929:SF194">
    <property type="entry name" value="ALPHA-(1,3)-FUCOSYLTRANSFERASE 10"/>
    <property type="match status" value="1"/>
</dbReference>
<organism evidence="6 7">
    <name type="scientific">Candidatus Akkermansia intestinigallinarum</name>
    <dbReference type="NCBI Taxonomy" id="2838431"/>
    <lineage>
        <taxon>Bacteria</taxon>
        <taxon>Pseudomonadati</taxon>
        <taxon>Verrucomicrobiota</taxon>
        <taxon>Verrucomicrobiia</taxon>
        <taxon>Verrucomicrobiales</taxon>
        <taxon>Akkermansiaceae</taxon>
        <taxon>Akkermansia</taxon>
    </lineage>
</organism>
<name>A0A9D1VBK8_9BACT</name>
<evidence type="ECO:0000256" key="1">
    <source>
        <dbReference type="ARBA" id="ARBA00008919"/>
    </source>
</evidence>
<keyword evidence="3" id="KW-0808">Transferase</keyword>
<dbReference type="InterPro" id="IPR001503">
    <property type="entry name" value="Glyco_trans_10"/>
</dbReference>
<dbReference type="SUPFAM" id="SSF53756">
    <property type="entry name" value="UDP-Glycosyltransferase/glycogen phosphorylase"/>
    <property type="match status" value="1"/>
</dbReference>
<evidence type="ECO:0000256" key="3">
    <source>
        <dbReference type="ARBA" id="ARBA00022679"/>
    </source>
</evidence>
<dbReference type="Pfam" id="PF00852">
    <property type="entry name" value="Glyco_transf_10"/>
    <property type="match status" value="1"/>
</dbReference>
<reference evidence="6" key="1">
    <citation type="journal article" date="2021" name="PeerJ">
        <title>Extensive microbial diversity within the chicken gut microbiome revealed by metagenomics and culture.</title>
        <authorList>
            <person name="Gilroy R."/>
            <person name="Ravi A."/>
            <person name="Getino M."/>
            <person name="Pursley I."/>
            <person name="Horton D.L."/>
            <person name="Alikhan N.F."/>
            <person name="Baker D."/>
            <person name="Gharbi K."/>
            <person name="Hall N."/>
            <person name="Watson M."/>
            <person name="Adriaenssens E.M."/>
            <person name="Foster-Nyarko E."/>
            <person name="Jarju S."/>
            <person name="Secka A."/>
            <person name="Antonio M."/>
            <person name="Oren A."/>
            <person name="Chaudhuri R.R."/>
            <person name="La Ragione R."/>
            <person name="Hildebrand F."/>
            <person name="Pallen M.J."/>
        </authorList>
    </citation>
    <scope>NUCLEOTIDE SEQUENCE</scope>
    <source>
        <strain evidence="6">14975</strain>
    </source>
</reference>
<dbReference type="Pfam" id="PF18025">
    <property type="entry name" value="FucT_N"/>
    <property type="match status" value="1"/>
</dbReference>
<gene>
    <name evidence="6" type="ORF">H9862_05930</name>
</gene>
<evidence type="ECO:0000256" key="2">
    <source>
        <dbReference type="ARBA" id="ARBA00022676"/>
    </source>
</evidence>
<accession>A0A9D1VBK8</accession>
<dbReference type="PANTHER" id="PTHR11929">
    <property type="entry name" value="ALPHA- 1,3 -FUCOSYLTRANSFERASE"/>
    <property type="match status" value="1"/>
</dbReference>
<protein>
    <recommendedName>
        <fullName evidence="8">Alpha-(1,3)-fucosyltransferase FucT N-terminal domain-containing protein</fullName>
    </recommendedName>
</protein>
<comment type="similarity">
    <text evidence="1">Belongs to the glycosyltransferase 10 family.</text>
</comment>
<dbReference type="InterPro" id="IPR038577">
    <property type="entry name" value="GT10-like_C_sf"/>
</dbReference>
<keyword evidence="2" id="KW-0328">Glycosyltransferase</keyword>
<evidence type="ECO:0000259" key="5">
    <source>
        <dbReference type="Pfam" id="PF18025"/>
    </source>
</evidence>
<evidence type="ECO:0008006" key="8">
    <source>
        <dbReference type="Google" id="ProtNLM"/>
    </source>
</evidence>
<proteinExistence type="inferred from homology"/>